<feature type="region of interest" description="Disordered" evidence="1">
    <location>
        <begin position="126"/>
        <end position="148"/>
    </location>
</feature>
<keyword evidence="2" id="KW-0472">Membrane</keyword>
<protein>
    <submittedName>
        <fullName evidence="3">Uncharacterized protein</fullName>
    </submittedName>
</protein>
<feature type="region of interest" description="Disordered" evidence="1">
    <location>
        <begin position="1"/>
        <end position="94"/>
    </location>
</feature>
<feature type="compositionally biased region" description="Polar residues" evidence="1">
    <location>
        <begin position="63"/>
        <end position="87"/>
    </location>
</feature>
<dbReference type="STRING" id="1051891.A0A0C3LVE0"/>
<dbReference type="HOGENOM" id="CLU_497142_0_0_1"/>
<name>A0A0C3LVE0_9AGAM</name>
<reference evidence="4" key="2">
    <citation type="submission" date="2015-01" db="EMBL/GenBank/DDBJ databases">
        <title>Evolutionary Origins and Diversification of the Mycorrhizal Mutualists.</title>
        <authorList>
            <consortium name="DOE Joint Genome Institute"/>
            <consortium name="Mycorrhizal Genomics Consortium"/>
            <person name="Kohler A."/>
            <person name="Kuo A."/>
            <person name="Nagy L.G."/>
            <person name="Floudas D."/>
            <person name="Copeland A."/>
            <person name="Barry K.W."/>
            <person name="Cichocki N."/>
            <person name="Veneault-Fourrey C."/>
            <person name="LaButti K."/>
            <person name="Lindquist E.A."/>
            <person name="Lipzen A."/>
            <person name="Lundell T."/>
            <person name="Morin E."/>
            <person name="Murat C."/>
            <person name="Riley R."/>
            <person name="Ohm R."/>
            <person name="Sun H."/>
            <person name="Tunlid A."/>
            <person name="Henrissat B."/>
            <person name="Grigoriev I.V."/>
            <person name="Hibbett D.S."/>
            <person name="Martin F."/>
        </authorList>
    </citation>
    <scope>NUCLEOTIDE SEQUENCE [LARGE SCALE GENOMIC DNA]</scope>
    <source>
        <strain evidence="4">MUT 4182</strain>
    </source>
</reference>
<keyword evidence="4" id="KW-1185">Reference proteome</keyword>
<accession>A0A0C3LVE0</accession>
<feature type="transmembrane region" description="Helical" evidence="2">
    <location>
        <begin position="99"/>
        <end position="120"/>
    </location>
</feature>
<keyword evidence="2" id="KW-1133">Transmembrane helix</keyword>
<evidence type="ECO:0000256" key="2">
    <source>
        <dbReference type="SAM" id="Phobius"/>
    </source>
</evidence>
<dbReference type="Proteomes" id="UP000054248">
    <property type="component" value="Unassembled WGS sequence"/>
</dbReference>
<dbReference type="AlphaFoldDB" id="A0A0C3LVE0"/>
<proteinExistence type="predicted"/>
<dbReference type="OrthoDB" id="3233661at2759"/>
<reference evidence="3 4" key="1">
    <citation type="submission" date="2014-04" db="EMBL/GenBank/DDBJ databases">
        <authorList>
            <consortium name="DOE Joint Genome Institute"/>
            <person name="Kuo A."/>
            <person name="Girlanda M."/>
            <person name="Perotto S."/>
            <person name="Kohler A."/>
            <person name="Nagy L.G."/>
            <person name="Floudas D."/>
            <person name="Copeland A."/>
            <person name="Barry K.W."/>
            <person name="Cichocki N."/>
            <person name="Veneault-Fourrey C."/>
            <person name="LaButti K."/>
            <person name="Lindquist E.A."/>
            <person name="Lipzen A."/>
            <person name="Lundell T."/>
            <person name="Morin E."/>
            <person name="Murat C."/>
            <person name="Sun H."/>
            <person name="Tunlid A."/>
            <person name="Henrissat B."/>
            <person name="Grigoriev I.V."/>
            <person name="Hibbett D.S."/>
            <person name="Martin F."/>
            <person name="Nordberg H.P."/>
            <person name="Cantor M.N."/>
            <person name="Hua S.X."/>
        </authorList>
    </citation>
    <scope>NUCLEOTIDE SEQUENCE [LARGE SCALE GENOMIC DNA]</scope>
    <source>
        <strain evidence="3 4">MUT 4182</strain>
    </source>
</reference>
<feature type="compositionally biased region" description="Polar residues" evidence="1">
    <location>
        <begin position="16"/>
        <end position="29"/>
    </location>
</feature>
<organism evidence="3 4">
    <name type="scientific">Tulasnella calospora MUT 4182</name>
    <dbReference type="NCBI Taxonomy" id="1051891"/>
    <lineage>
        <taxon>Eukaryota</taxon>
        <taxon>Fungi</taxon>
        <taxon>Dikarya</taxon>
        <taxon>Basidiomycota</taxon>
        <taxon>Agaricomycotina</taxon>
        <taxon>Agaricomycetes</taxon>
        <taxon>Cantharellales</taxon>
        <taxon>Tulasnellaceae</taxon>
        <taxon>Tulasnella</taxon>
    </lineage>
</organism>
<evidence type="ECO:0000313" key="3">
    <source>
        <dbReference type="EMBL" id="KIO25327.1"/>
    </source>
</evidence>
<keyword evidence="2" id="KW-0812">Transmembrane</keyword>
<sequence length="548" mass="58801">MLIQQPPDAKLPEHLYSNSNLGHSQNPFASSEDRLTSADNHSYPPPRAPSLAESDSPPAYAERQSQQLLASTSALVSEGSTAVGSNQSKKAKRRRRLRVVAASVLCVYVTSSSILLGLFFTGHLGKRSTSSRRPTNNGFFQPDLPPGYRPPGAPVADGFPTMCNAWTSKKSSSSKTNVQPERTDYLQYTLAPNITTTSLLKLFIRAGDYAASSGTLMVVSDSAITVPIVDVTMKYRNLYVKDDTSVCLMRTPDKVGLGIYTSNSSAVEHPSFDVALHLPSGVFVDELSTDLPFFTQNIGSSREDFETPLGTLKLGGSFSPIFVNGRNVTAQNVIAQTSFSTIWGHFTTSESLTLQTSQAAINVNVSLVRLSDNAKPVALSLTTENAIVQSAVIVSTTTNNTCEDASVSDFIIHAQSANAPVSVTVIHAQDSAAAKIDVVATSSYAPVVVSMDPLFEGTFSLTSGIGADFDEDDDIPDPLGLGRKRQYLITENTAWELEGTATWDPNNPFPRRGSANLTTQHAKAILYMKKKCTGSSCPDLNAMSLPDP</sequence>
<gene>
    <name evidence="3" type="ORF">M407DRAFT_25338</name>
</gene>
<dbReference type="EMBL" id="KN823044">
    <property type="protein sequence ID" value="KIO25327.1"/>
    <property type="molecule type" value="Genomic_DNA"/>
</dbReference>
<evidence type="ECO:0000313" key="4">
    <source>
        <dbReference type="Proteomes" id="UP000054248"/>
    </source>
</evidence>
<evidence type="ECO:0000256" key="1">
    <source>
        <dbReference type="SAM" id="MobiDB-lite"/>
    </source>
</evidence>